<evidence type="ECO:0000313" key="1">
    <source>
        <dbReference type="EMBL" id="KAI5655704.1"/>
    </source>
</evidence>
<sequence length="610" mass="68503">MLGLPLKPLFSPLLLRPFTILKPLFLTSYSSINLRTMSSGSTQRIFQLKTDPLTGNSEWVVIEDNEAPEETQKPLLATTSYLDMLNDSRRNKAFREAIDKTIIKPCHVLDIGETDEVEVALMVIVESPVDEGFSGKALVLKLLCSAGTGLLSMMAARSMGLGDSSVDARSKGMVTACESYLPMVKLMRKVLRANGMDKRIRVINKRSDELEVGVDITSRADILVSEILDSELLGEGLIPTLQHAHDKLLVENPQTIPYRATTYGQLVDSTYLWKLQDLFHNEAEASDGVYLIPDGIGRTLGIKQQQFSMHCDTIKEEIKLLSEPFKIFDFDISKRPDSYRETEIHINATDNGTVHAIISWYVIYPNTLLHTLARWLLQLDNEGTVFYCTGPKWVSSSMTESTSSFPGMGDWCDHWKQCVWFLPEKGFNVCKDQDVQLHAVHTETSISYRVNTSYQENVVGQFELPTQGNQIFISPERNAIYGDKSWRCSMLKAIEYALKQKVSPMCIIADDSVFLAVAVANLSRTSHVISLFPGLREKGAQFLQAVASANGYSMERVEVTKTRNHHLTLQDTHQREVDLLIGEPFYYGSECETKNVARSHPIQRCADNAL</sequence>
<reference evidence="2" key="1">
    <citation type="journal article" date="2023" name="Nat. Plants">
        <title>Single-cell RNA sequencing provides a high-resolution roadmap for understanding the multicellular compartmentation of specialized metabolism.</title>
        <authorList>
            <person name="Sun S."/>
            <person name="Shen X."/>
            <person name="Li Y."/>
            <person name="Li Y."/>
            <person name="Wang S."/>
            <person name="Li R."/>
            <person name="Zhang H."/>
            <person name="Shen G."/>
            <person name="Guo B."/>
            <person name="Wei J."/>
            <person name="Xu J."/>
            <person name="St-Pierre B."/>
            <person name="Chen S."/>
            <person name="Sun C."/>
        </authorList>
    </citation>
    <scope>NUCLEOTIDE SEQUENCE [LARGE SCALE GENOMIC DNA]</scope>
</reference>
<proteinExistence type="predicted"/>
<keyword evidence="2" id="KW-1185">Reference proteome</keyword>
<gene>
    <name evidence="1" type="ORF">M9H77_32891</name>
</gene>
<evidence type="ECO:0000313" key="2">
    <source>
        <dbReference type="Proteomes" id="UP001060085"/>
    </source>
</evidence>
<name>A0ACC0A4H7_CATRO</name>
<organism evidence="1 2">
    <name type="scientific">Catharanthus roseus</name>
    <name type="common">Madagascar periwinkle</name>
    <name type="synonym">Vinca rosea</name>
    <dbReference type="NCBI Taxonomy" id="4058"/>
    <lineage>
        <taxon>Eukaryota</taxon>
        <taxon>Viridiplantae</taxon>
        <taxon>Streptophyta</taxon>
        <taxon>Embryophyta</taxon>
        <taxon>Tracheophyta</taxon>
        <taxon>Spermatophyta</taxon>
        <taxon>Magnoliopsida</taxon>
        <taxon>eudicotyledons</taxon>
        <taxon>Gunneridae</taxon>
        <taxon>Pentapetalae</taxon>
        <taxon>asterids</taxon>
        <taxon>lamiids</taxon>
        <taxon>Gentianales</taxon>
        <taxon>Apocynaceae</taxon>
        <taxon>Rauvolfioideae</taxon>
        <taxon>Vinceae</taxon>
        <taxon>Catharanthinae</taxon>
        <taxon>Catharanthus</taxon>
    </lineage>
</organism>
<protein>
    <submittedName>
        <fullName evidence="1">Uncharacterized protein</fullName>
    </submittedName>
</protein>
<dbReference type="Proteomes" id="UP001060085">
    <property type="component" value="Linkage Group LG07"/>
</dbReference>
<accession>A0ACC0A4H7</accession>
<comment type="caution">
    <text evidence="1">The sequence shown here is derived from an EMBL/GenBank/DDBJ whole genome shotgun (WGS) entry which is preliminary data.</text>
</comment>
<dbReference type="EMBL" id="CM044707">
    <property type="protein sequence ID" value="KAI5655704.1"/>
    <property type="molecule type" value="Genomic_DNA"/>
</dbReference>